<dbReference type="SUPFAM" id="SSF47384">
    <property type="entry name" value="Homodimeric domain of signal transducing histidine kinase"/>
    <property type="match status" value="1"/>
</dbReference>
<dbReference type="OrthoDB" id="5524356at2"/>
<gene>
    <name evidence="13" type="ORF">DSOUD_1995</name>
</gene>
<dbReference type="GO" id="GO:0030295">
    <property type="term" value="F:protein kinase activator activity"/>
    <property type="evidence" value="ECO:0007669"/>
    <property type="project" value="TreeGrafter"/>
</dbReference>
<dbReference type="InterPro" id="IPR000700">
    <property type="entry name" value="PAS-assoc_C"/>
</dbReference>
<evidence type="ECO:0000256" key="3">
    <source>
        <dbReference type="ARBA" id="ARBA00012438"/>
    </source>
</evidence>
<evidence type="ECO:0000259" key="9">
    <source>
        <dbReference type="PROSITE" id="PS50109"/>
    </source>
</evidence>
<evidence type="ECO:0000256" key="5">
    <source>
        <dbReference type="ARBA" id="ARBA00022679"/>
    </source>
</evidence>
<dbReference type="Pfam" id="PF00512">
    <property type="entry name" value="HisKA"/>
    <property type="match status" value="1"/>
</dbReference>
<evidence type="ECO:0000313" key="14">
    <source>
        <dbReference type="Proteomes" id="UP000057158"/>
    </source>
</evidence>
<dbReference type="Pfam" id="PF00672">
    <property type="entry name" value="HAMP"/>
    <property type="match status" value="1"/>
</dbReference>
<dbReference type="CDD" id="cd06225">
    <property type="entry name" value="HAMP"/>
    <property type="match status" value="1"/>
</dbReference>
<dbReference type="InterPro" id="IPR013656">
    <property type="entry name" value="PAS_4"/>
</dbReference>
<proteinExistence type="predicted"/>
<dbReference type="GO" id="GO:0000156">
    <property type="term" value="F:phosphorelay response regulator activity"/>
    <property type="evidence" value="ECO:0007669"/>
    <property type="project" value="TreeGrafter"/>
</dbReference>
<evidence type="ECO:0000256" key="8">
    <source>
        <dbReference type="SAM" id="Phobius"/>
    </source>
</evidence>
<dbReference type="GO" id="GO:0006355">
    <property type="term" value="P:regulation of DNA-templated transcription"/>
    <property type="evidence" value="ECO:0007669"/>
    <property type="project" value="InterPro"/>
</dbReference>
<dbReference type="SMART" id="SM00304">
    <property type="entry name" value="HAMP"/>
    <property type="match status" value="1"/>
</dbReference>
<reference evidence="13 14" key="1">
    <citation type="submission" date="2015-07" db="EMBL/GenBank/DDBJ databases">
        <title>Isolation and Genomic Characterization of a Novel Halophilic Metal-Reducing Deltaproteobacterium from the Deep Subsurface.</title>
        <authorList>
            <person name="Badalamenti J.P."/>
            <person name="Summers Z.M."/>
            <person name="Gralnick J.A."/>
            <person name="Bond D.R."/>
        </authorList>
    </citation>
    <scope>NUCLEOTIDE SEQUENCE [LARGE SCALE GENOMIC DNA]</scope>
    <source>
        <strain evidence="13 14">WTL</strain>
    </source>
</reference>
<dbReference type="InterPro" id="IPR035965">
    <property type="entry name" value="PAS-like_dom_sf"/>
</dbReference>
<dbReference type="InterPro" id="IPR003660">
    <property type="entry name" value="HAMP_dom"/>
</dbReference>
<organism evidence="13 14">
    <name type="scientific">Desulfuromonas soudanensis</name>
    <dbReference type="NCBI Taxonomy" id="1603606"/>
    <lineage>
        <taxon>Bacteria</taxon>
        <taxon>Pseudomonadati</taxon>
        <taxon>Thermodesulfobacteriota</taxon>
        <taxon>Desulfuromonadia</taxon>
        <taxon>Desulfuromonadales</taxon>
        <taxon>Desulfuromonadaceae</taxon>
        <taxon>Desulfuromonas</taxon>
    </lineage>
</organism>
<name>A0A0M3QFW2_9BACT</name>
<dbReference type="InterPro" id="IPR003594">
    <property type="entry name" value="HATPase_dom"/>
</dbReference>
<keyword evidence="5" id="KW-0808">Transferase</keyword>
<dbReference type="PANTHER" id="PTHR42878">
    <property type="entry name" value="TWO-COMPONENT HISTIDINE KINASE"/>
    <property type="match status" value="1"/>
</dbReference>
<dbReference type="Gene3D" id="1.10.287.130">
    <property type="match status" value="1"/>
</dbReference>
<evidence type="ECO:0000256" key="6">
    <source>
        <dbReference type="ARBA" id="ARBA00022777"/>
    </source>
</evidence>
<dbReference type="EMBL" id="CP010802">
    <property type="protein sequence ID" value="ALC16763.1"/>
    <property type="molecule type" value="Genomic_DNA"/>
</dbReference>
<keyword evidence="14" id="KW-1185">Reference proteome</keyword>
<dbReference type="GO" id="GO:0007234">
    <property type="term" value="P:osmosensory signaling via phosphorelay pathway"/>
    <property type="evidence" value="ECO:0007669"/>
    <property type="project" value="TreeGrafter"/>
</dbReference>
<dbReference type="CDD" id="cd12912">
    <property type="entry name" value="PDC2_MCP_like"/>
    <property type="match status" value="1"/>
</dbReference>
<feature type="transmembrane region" description="Helical" evidence="8">
    <location>
        <begin position="287"/>
        <end position="306"/>
    </location>
</feature>
<dbReference type="SUPFAM" id="SSF55874">
    <property type="entry name" value="ATPase domain of HSP90 chaperone/DNA topoisomerase II/histidine kinase"/>
    <property type="match status" value="1"/>
</dbReference>
<dbReference type="InterPro" id="IPR005467">
    <property type="entry name" value="His_kinase_dom"/>
</dbReference>
<dbReference type="PATRIC" id="fig|1603606.3.peg.2157"/>
<dbReference type="PROSITE" id="PS50109">
    <property type="entry name" value="HIS_KIN"/>
    <property type="match status" value="1"/>
</dbReference>
<feature type="domain" description="PAC" evidence="11">
    <location>
        <begin position="562"/>
        <end position="614"/>
    </location>
</feature>
<dbReference type="GO" id="GO:0000155">
    <property type="term" value="F:phosphorelay sensor kinase activity"/>
    <property type="evidence" value="ECO:0007669"/>
    <property type="project" value="InterPro"/>
</dbReference>
<dbReference type="KEGG" id="des:DSOUD_1995"/>
<dbReference type="InterPro" id="IPR000014">
    <property type="entry name" value="PAS"/>
</dbReference>
<sequence length="855" mass="94099">MFLSIRTKLILSHFTLILLGTLAFGAAGYLLLQKGLESAATEKLQVLTFMAARETEGFLQGKQQMLLRISEGREVQDFPVNYRVPALSSYLAKFKDEFSVLSYLNAEEEVDVAVLKGDVARVPQIDPDLSLSHLARQQPGLVHVGQVSYGEYGDDLSGSTIPMVLGIHEYFGDKYVGMLRGEVPLAGLTARLKEIPVGRSGHVLLIDGEGTVLMVSHAGSILSEEEEDVQVLSAQLAGFKTGSGRTVLRGRDFLAARTPVDMNGWSVIALLPYEEFILGPNRLRSQYLLIFLVVGSIGALLAFLLSNRITGPLLKMAAGARAVARGKLEPIAKARTRDEIGQLIESFNSMILDLQATTVSRDQLDNIFGSMHDAIFVVGSDGRVRMVNRASCDLLGLPMEVIVGQTYDDLFGCSLDDYHSFSALRQLEDQDCFETLLFDADRRKIPVAISVGAMRDAEGAPHEIVCLVQDITERKTAEEKIRNSRNFLETVLNSIGDAISIIDVETFAIIGTNRVFLERCGLSESEVLGKKCYDLSSHDCQGHNLTPEICPVLRTVASGESASGEHQHHDSAGNRAFVEVKTSPLKNSGGELSHVVHVARDISERKRTEIELQLFAKKLELSNRELTDFAYVASHDLQEPLRKVTAFGDRLKSKYQDVLGEQGLDYLERMRHAAVRMQTLIEDLLSFSRVSTQAQPFSPVEMSEIIGEVLDDLEIRIQELKGTIEVGNLPAIEADPLQMRQIMQNLLGNALKFHRPGVAPLIRVQGELVDGGKNCRITVADNGIGFEEKYLERIFGVFQRLHGRNEYAGSGVGLAICRKITERHHGSVTAMSRAGEGATFILTLPVSQKEKRSAP</sequence>
<feature type="domain" description="HAMP" evidence="12">
    <location>
        <begin position="307"/>
        <end position="359"/>
    </location>
</feature>
<evidence type="ECO:0000259" key="11">
    <source>
        <dbReference type="PROSITE" id="PS50113"/>
    </source>
</evidence>
<keyword evidence="6" id="KW-0418">Kinase</keyword>
<keyword evidence="8" id="KW-0812">Transmembrane</keyword>
<dbReference type="PROSITE" id="PS50113">
    <property type="entry name" value="PAC"/>
    <property type="match status" value="2"/>
</dbReference>
<dbReference type="PANTHER" id="PTHR42878:SF15">
    <property type="entry name" value="BACTERIOPHYTOCHROME"/>
    <property type="match status" value="1"/>
</dbReference>
<dbReference type="SMART" id="SM00086">
    <property type="entry name" value="PAC"/>
    <property type="match status" value="2"/>
</dbReference>
<feature type="domain" description="PAC" evidence="11">
    <location>
        <begin position="431"/>
        <end position="483"/>
    </location>
</feature>
<dbReference type="Pfam" id="PF02518">
    <property type="entry name" value="HATPase_c"/>
    <property type="match status" value="1"/>
</dbReference>
<dbReference type="PRINTS" id="PR00344">
    <property type="entry name" value="BCTRLSENSOR"/>
</dbReference>
<feature type="domain" description="PAS" evidence="10">
    <location>
        <begin position="360"/>
        <end position="406"/>
    </location>
</feature>
<dbReference type="SMART" id="SM00387">
    <property type="entry name" value="HATPase_c"/>
    <property type="match status" value="1"/>
</dbReference>
<dbReference type="Gene3D" id="3.30.565.10">
    <property type="entry name" value="Histidine kinase-like ATPase, C-terminal domain"/>
    <property type="match status" value="1"/>
</dbReference>
<dbReference type="NCBIfam" id="TIGR00229">
    <property type="entry name" value="sensory_box"/>
    <property type="match status" value="2"/>
</dbReference>
<dbReference type="SUPFAM" id="SSF158472">
    <property type="entry name" value="HAMP domain-like"/>
    <property type="match status" value="1"/>
</dbReference>
<dbReference type="Gene3D" id="3.30.450.20">
    <property type="entry name" value="PAS domain"/>
    <property type="match status" value="3"/>
</dbReference>
<dbReference type="Pfam" id="PF08448">
    <property type="entry name" value="PAS_4"/>
    <property type="match status" value="1"/>
</dbReference>
<keyword evidence="8" id="KW-1133">Transmembrane helix</keyword>
<dbReference type="Proteomes" id="UP000057158">
    <property type="component" value="Chromosome"/>
</dbReference>
<dbReference type="RefSeq" id="WP_053550832.1">
    <property type="nucleotide sequence ID" value="NZ_CP010802.1"/>
</dbReference>
<feature type="domain" description="Histidine kinase" evidence="9">
    <location>
        <begin position="632"/>
        <end position="848"/>
    </location>
</feature>
<evidence type="ECO:0000259" key="10">
    <source>
        <dbReference type="PROSITE" id="PS50112"/>
    </source>
</evidence>
<dbReference type="STRING" id="1603606.DSOUD_1995"/>
<feature type="domain" description="PAS" evidence="10">
    <location>
        <begin position="484"/>
        <end position="530"/>
    </location>
</feature>
<dbReference type="Pfam" id="PF00989">
    <property type="entry name" value="PAS"/>
    <property type="match status" value="1"/>
</dbReference>
<dbReference type="GO" id="GO:0016020">
    <property type="term" value="C:membrane"/>
    <property type="evidence" value="ECO:0007669"/>
    <property type="project" value="UniProtKB-SubCell"/>
</dbReference>
<evidence type="ECO:0000313" key="13">
    <source>
        <dbReference type="EMBL" id="ALC16763.1"/>
    </source>
</evidence>
<dbReference type="EC" id="2.7.13.3" evidence="3"/>
<protein>
    <recommendedName>
        <fullName evidence="3">histidine kinase</fullName>
        <ecNumber evidence="3">2.7.13.3</ecNumber>
    </recommendedName>
</protein>
<comment type="catalytic activity">
    <reaction evidence="1">
        <text>ATP + protein L-histidine = ADP + protein N-phospho-L-histidine.</text>
        <dbReference type="EC" id="2.7.13.3"/>
    </reaction>
</comment>
<dbReference type="InterPro" id="IPR050351">
    <property type="entry name" value="BphY/WalK/GraS-like"/>
</dbReference>
<keyword evidence="4" id="KW-0597">Phosphoprotein</keyword>
<accession>A0A0M3QFW2</accession>
<evidence type="ECO:0000256" key="2">
    <source>
        <dbReference type="ARBA" id="ARBA00004370"/>
    </source>
</evidence>
<dbReference type="PROSITE" id="PS50885">
    <property type="entry name" value="HAMP"/>
    <property type="match status" value="1"/>
</dbReference>
<dbReference type="PROSITE" id="PS50112">
    <property type="entry name" value="PAS"/>
    <property type="match status" value="2"/>
</dbReference>
<dbReference type="InterPro" id="IPR013767">
    <property type="entry name" value="PAS_fold"/>
</dbReference>
<dbReference type="InterPro" id="IPR036097">
    <property type="entry name" value="HisK_dim/P_sf"/>
</dbReference>
<dbReference type="CDD" id="cd00082">
    <property type="entry name" value="HisKA"/>
    <property type="match status" value="1"/>
</dbReference>
<dbReference type="InterPro" id="IPR001610">
    <property type="entry name" value="PAC"/>
</dbReference>
<keyword evidence="7 8" id="KW-0472">Membrane</keyword>
<evidence type="ECO:0000256" key="7">
    <source>
        <dbReference type="ARBA" id="ARBA00023136"/>
    </source>
</evidence>
<evidence type="ECO:0000259" key="12">
    <source>
        <dbReference type="PROSITE" id="PS50885"/>
    </source>
</evidence>
<dbReference type="InterPro" id="IPR036890">
    <property type="entry name" value="HATPase_C_sf"/>
</dbReference>
<dbReference type="Gene3D" id="6.10.340.10">
    <property type="match status" value="1"/>
</dbReference>
<dbReference type="SUPFAM" id="SSF55785">
    <property type="entry name" value="PYP-like sensor domain (PAS domain)"/>
    <property type="match status" value="2"/>
</dbReference>
<dbReference type="AlphaFoldDB" id="A0A0M3QFW2"/>
<dbReference type="SMART" id="SM00091">
    <property type="entry name" value="PAS"/>
    <property type="match status" value="2"/>
</dbReference>
<evidence type="ECO:0000256" key="4">
    <source>
        <dbReference type="ARBA" id="ARBA00022553"/>
    </source>
</evidence>
<dbReference type="SMART" id="SM00388">
    <property type="entry name" value="HisKA"/>
    <property type="match status" value="1"/>
</dbReference>
<evidence type="ECO:0000256" key="1">
    <source>
        <dbReference type="ARBA" id="ARBA00000085"/>
    </source>
</evidence>
<dbReference type="FunFam" id="3.30.565.10:FF:000006">
    <property type="entry name" value="Sensor histidine kinase WalK"/>
    <property type="match status" value="1"/>
</dbReference>
<dbReference type="InterPro" id="IPR004358">
    <property type="entry name" value="Sig_transdc_His_kin-like_C"/>
</dbReference>
<dbReference type="InterPro" id="IPR003661">
    <property type="entry name" value="HisK_dim/P_dom"/>
</dbReference>
<dbReference type="CDD" id="cd00130">
    <property type="entry name" value="PAS"/>
    <property type="match status" value="1"/>
</dbReference>
<comment type="subcellular location">
    <subcellularLocation>
        <location evidence="2">Membrane</location>
    </subcellularLocation>
</comment>